<evidence type="ECO:0000256" key="3">
    <source>
        <dbReference type="ARBA" id="ARBA00022692"/>
    </source>
</evidence>
<evidence type="ECO:0000313" key="7">
    <source>
        <dbReference type="EMBL" id="KUG22888.1"/>
    </source>
</evidence>
<evidence type="ECO:0000256" key="4">
    <source>
        <dbReference type="ARBA" id="ARBA00022989"/>
    </source>
</evidence>
<feature type="transmembrane region" description="Helical" evidence="6">
    <location>
        <begin position="453"/>
        <end position="470"/>
    </location>
</feature>
<comment type="subcellular location">
    <subcellularLocation>
        <location evidence="1">Cell membrane</location>
        <topology evidence="1">Multi-pass membrane protein</topology>
    </subcellularLocation>
</comment>
<reference evidence="7" key="1">
    <citation type="journal article" date="2015" name="Proc. Natl. Acad. Sci. U.S.A.">
        <title>Networks of energetic and metabolic interactions define dynamics in microbial communities.</title>
        <authorList>
            <person name="Embree M."/>
            <person name="Liu J.K."/>
            <person name="Al-Bassam M.M."/>
            <person name="Zengler K."/>
        </authorList>
    </citation>
    <scope>NUCLEOTIDE SEQUENCE</scope>
</reference>
<accession>A0A0W8FPP3</accession>
<dbReference type="AlphaFoldDB" id="A0A0W8FPP3"/>
<feature type="transmembrane region" description="Helical" evidence="6">
    <location>
        <begin position="363"/>
        <end position="384"/>
    </location>
</feature>
<dbReference type="PANTHER" id="PTHR30250:SF11">
    <property type="entry name" value="O-ANTIGEN TRANSPORTER-RELATED"/>
    <property type="match status" value="1"/>
</dbReference>
<comment type="caution">
    <text evidence="7">The sequence shown here is derived from an EMBL/GenBank/DDBJ whole genome shotgun (WGS) entry which is preliminary data.</text>
</comment>
<keyword evidence="3 6" id="KW-0812">Transmembrane</keyword>
<feature type="transmembrane region" description="Helical" evidence="6">
    <location>
        <begin position="289"/>
        <end position="308"/>
    </location>
</feature>
<feature type="transmembrane region" description="Helical" evidence="6">
    <location>
        <begin position="476"/>
        <end position="495"/>
    </location>
</feature>
<sequence length="508" mass="55954">MKYLHRRYYQHYFSIIKSRLAKSPIVYRLARGAFWSLIGNVISRLFTMVSSIAVARMLGKEGFGEIGMVLSTLGVFGVLAGFGLGVTATKYIAEFRFSEPARAGRITSLTVAVAFITSSLMLVACLLFADFLSVQTLNRAGLAPLLYAGALLLFFSSMGGVLSAALSGFESFKVMAKINIWMGAFTIPIAILLVWLYGTQGAIASQTIIAAIGLILSAFALTRECKLFEIKFIFSKDMWRERMLLWRFSIPAMFSSVVVVPVTWLTNAILVKQPNGFSELGLFNAANQWRMLVLFIPALLTSVMLPILSETHGRANKDDFIRTVSLNLRTTLVTAFPFTVLVILLSEPLAHLYGREFIKCENIIVVLMISCFLAVVNGAVGTALAGSGQMWLGSAFNLGWAIALIISSIFFVSRYGGFGLGIAYLTAYLLHTIWVMSYVEFKLARSSISKNKNLMLFSLAVILSASYISLRVEGVIFVRVILVLVSFIPFLQMFFAGMGKMKEYKGAS</sequence>
<protein>
    <submittedName>
        <fullName evidence="7">Membrane protein</fullName>
    </submittedName>
</protein>
<feature type="transmembrane region" description="Helical" evidence="6">
    <location>
        <begin position="244"/>
        <end position="269"/>
    </location>
</feature>
<evidence type="ECO:0000256" key="2">
    <source>
        <dbReference type="ARBA" id="ARBA00022475"/>
    </source>
</evidence>
<dbReference type="Pfam" id="PF01943">
    <property type="entry name" value="Polysacc_synt"/>
    <property type="match status" value="1"/>
</dbReference>
<feature type="transmembrane region" description="Helical" evidence="6">
    <location>
        <begin position="391"/>
        <end position="412"/>
    </location>
</feature>
<dbReference type="GO" id="GO:0005886">
    <property type="term" value="C:plasma membrane"/>
    <property type="evidence" value="ECO:0007669"/>
    <property type="project" value="UniProtKB-SubCell"/>
</dbReference>
<proteinExistence type="predicted"/>
<evidence type="ECO:0000256" key="6">
    <source>
        <dbReference type="SAM" id="Phobius"/>
    </source>
</evidence>
<dbReference type="PANTHER" id="PTHR30250">
    <property type="entry name" value="PST FAMILY PREDICTED COLANIC ACID TRANSPORTER"/>
    <property type="match status" value="1"/>
</dbReference>
<keyword evidence="2" id="KW-1003">Cell membrane</keyword>
<evidence type="ECO:0000256" key="1">
    <source>
        <dbReference type="ARBA" id="ARBA00004651"/>
    </source>
</evidence>
<feature type="transmembrane region" description="Helical" evidence="6">
    <location>
        <begin position="109"/>
        <end position="133"/>
    </location>
</feature>
<dbReference type="EMBL" id="LNQE01000934">
    <property type="protein sequence ID" value="KUG22888.1"/>
    <property type="molecule type" value="Genomic_DNA"/>
</dbReference>
<feature type="transmembrane region" description="Helical" evidence="6">
    <location>
        <begin position="178"/>
        <end position="197"/>
    </location>
</feature>
<keyword evidence="4 6" id="KW-1133">Transmembrane helix</keyword>
<feature type="transmembrane region" description="Helical" evidence="6">
    <location>
        <begin position="203"/>
        <end position="223"/>
    </location>
</feature>
<name>A0A0W8FPP3_9ZZZZ</name>
<dbReference type="InterPro" id="IPR050833">
    <property type="entry name" value="Poly_Biosynth_Transport"/>
</dbReference>
<feature type="transmembrane region" description="Helical" evidence="6">
    <location>
        <begin position="32"/>
        <end position="54"/>
    </location>
</feature>
<keyword evidence="5 6" id="KW-0472">Membrane</keyword>
<feature type="transmembrane region" description="Helical" evidence="6">
    <location>
        <begin position="145"/>
        <end position="166"/>
    </location>
</feature>
<gene>
    <name evidence="7" type="ORF">ASZ90_007323</name>
</gene>
<dbReference type="InterPro" id="IPR002797">
    <property type="entry name" value="Polysacc_synth"/>
</dbReference>
<feature type="transmembrane region" description="Helical" evidence="6">
    <location>
        <begin position="66"/>
        <end position="88"/>
    </location>
</feature>
<feature type="transmembrane region" description="Helical" evidence="6">
    <location>
        <begin position="418"/>
        <end position="441"/>
    </location>
</feature>
<organism evidence="7">
    <name type="scientific">hydrocarbon metagenome</name>
    <dbReference type="NCBI Taxonomy" id="938273"/>
    <lineage>
        <taxon>unclassified sequences</taxon>
        <taxon>metagenomes</taxon>
        <taxon>ecological metagenomes</taxon>
    </lineage>
</organism>
<evidence type="ECO:0000256" key="5">
    <source>
        <dbReference type="ARBA" id="ARBA00023136"/>
    </source>
</evidence>